<proteinExistence type="predicted"/>
<protein>
    <submittedName>
        <fullName evidence="1">Uncharacterized protein</fullName>
    </submittedName>
</protein>
<dbReference type="Proteomes" id="UP000004995">
    <property type="component" value="Unassembled WGS sequence"/>
</dbReference>
<dbReference type="Gramene" id="KQL24725">
    <property type="protein sequence ID" value="KQL24725"/>
    <property type="gene ID" value="SETIT_031782mg"/>
</dbReference>
<reference evidence="2" key="1">
    <citation type="journal article" date="2012" name="Nat. Biotechnol.">
        <title>Reference genome sequence of the model plant Setaria.</title>
        <authorList>
            <person name="Bennetzen J.L."/>
            <person name="Schmutz J."/>
            <person name="Wang H."/>
            <person name="Percifield R."/>
            <person name="Hawkins J."/>
            <person name="Pontaroli A.C."/>
            <person name="Estep M."/>
            <person name="Feng L."/>
            <person name="Vaughn J.N."/>
            <person name="Grimwood J."/>
            <person name="Jenkins J."/>
            <person name="Barry K."/>
            <person name="Lindquist E."/>
            <person name="Hellsten U."/>
            <person name="Deshpande S."/>
            <person name="Wang X."/>
            <person name="Wu X."/>
            <person name="Mitros T."/>
            <person name="Triplett J."/>
            <person name="Yang X."/>
            <person name="Ye C.Y."/>
            <person name="Mauro-Herrera M."/>
            <person name="Wang L."/>
            <person name="Li P."/>
            <person name="Sharma M."/>
            <person name="Sharma R."/>
            <person name="Ronald P.C."/>
            <person name="Panaud O."/>
            <person name="Kellogg E.A."/>
            <person name="Brutnell T.P."/>
            <person name="Doust A.N."/>
            <person name="Tuskan G.A."/>
            <person name="Rokhsar D."/>
            <person name="Devos K.M."/>
        </authorList>
    </citation>
    <scope>NUCLEOTIDE SEQUENCE [LARGE SCALE GENOMIC DNA]</scope>
    <source>
        <strain evidence="2">cv. Yugu1</strain>
    </source>
</reference>
<dbReference type="InParanoid" id="K3ZYV0"/>
<name>K3ZYV0_SETIT</name>
<evidence type="ECO:0000313" key="2">
    <source>
        <dbReference type="Proteomes" id="UP000004995"/>
    </source>
</evidence>
<reference evidence="1" key="2">
    <citation type="submission" date="2018-08" db="UniProtKB">
        <authorList>
            <consortium name="EnsemblPlants"/>
        </authorList>
    </citation>
    <scope>IDENTIFICATION</scope>
    <source>
        <strain evidence="1">Yugu1</strain>
    </source>
</reference>
<accession>K3ZYV0</accession>
<dbReference type="HOGENOM" id="CLU_2871869_0_0_1"/>
<sequence>MKQIHGIYTKYIRKKKKSRPRQTYINFVHYSCMECIAPASWHQQISIRRTATKSTQILALEYPQ</sequence>
<dbReference type="EnsemblPlants" id="KQL24725">
    <property type="protein sequence ID" value="KQL24725"/>
    <property type="gene ID" value="SETIT_031782mg"/>
</dbReference>
<dbReference type="AlphaFoldDB" id="K3ZYV0"/>
<evidence type="ECO:0000313" key="1">
    <source>
        <dbReference type="EnsemblPlants" id="KQL24725"/>
    </source>
</evidence>
<dbReference type="EMBL" id="AGNK02001117">
    <property type="status" value="NOT_ANNOTATED_CDS"/>
    <property type="molecule type" value="Genomic_DNA"/>
</dbReference>
<organism evidence="1 2">
    <name type="scientific">Setaria italica</name>
    <name type="common">Foxtail millet</name>
    <name type="synonym">Panicum italicum</name>
    <dbReference type="NCBI Taxonomy" id="4555"/>
    <lineage>
        <taxon>Eukaryota</taxon>
        <taxon>Viridiplantae</taxon>
        <taxon>Streptophyta</taxon>
        <taxon>Embryophyta</taxon>
        <taxon>Tracheophyta</taxon>
        <taxon>Spermatophyta</taxon>
        <taxon>Magnoliopsida</taxon>
        <taxon>Liliopsida</taxon>
        <taxon>Poales</taxon>
        <taxon>Poaceae</taxon>
        <taxon>PACMAD clade</taxon>
        <taxon>Panicoideae</taxon>
        <taxon>Panicodae</taxon>
        <taxon>Paniceae</taxon>
        <taxon>Cenchrinae</taxon>
        <taxon>Setaria</taxon>
    </lineage>
</organism>
<keyword evidence="2" id="KW-1185">Reference proteome</keyword>